<dbReference type="PANTHER" id="PTHR31956">
    <property type="entry name" value="NON-SPECIFIC PHOSPHOLIPASE C4-RELATED"/>
    <property type="match status" value="1"/>
</dbReference>
<reference evidence="4" key="1">
    <citation type="submission" date="2017-02" db="EMBL/GenBank/DDBJ databases">
        <authorList>
            <person name="Daims H."/>
        </authorList>
    </citation>
    <scope>NUCLEOTIDE SEQUENCE [LARGE SCALE GENOMIC DNA]</scope>
</reference>
<dbReference type="OrthoDB" id="9770871at2"/>
<dbReference type="EMBL" id="FUKI01000166">
    <property type="protein sequence ID" value="SJM96189.1"/>
    <property type="molecule type" value="Genomic_DNA"/>
</dbReference>
<dbReference type="Pfam" id="PF01345">
    <property type="entry name" value="DUF11"/>
    <property type="match status" value="1"/>
</dbReference>
<evidence type="ECO:0000256" key="1">
    <source>
        <dbReference type="ARBA" id="ARBA00022801"/>
    </source>
</evidence>
<dbReference type="AlphaFoldDB" id="A0A1R4HJ10"/>
<evidence type="ECO:0000313" key="3">
    <source>
        <dbReference type="EMBL" id="SJM96189.1"/>
    </source>
</evidence>
<dbReference type="Pfam" id="PF04185">
    <property type="entry name" value="Phosphoesterase"/>
    <property type="match status" value="2"/>
</dbReference>
<keyword evidence="1" id="KW-0378">Hydrolase</keyword>
<dbReference type="GO" id="GO:0042578">
    <property type="term" value="F:phosphoric ester hydrolase activity"/>
    <property type="evidence" value="ECO:0007669"/>
    <property type="project" value="UniProtKB-ARBA"/>
</dbReference>
<protein>
    <recommendedName>
        <fullName evidence="2">DUF11 domain-containing protein</fullName>
    </recommendedName>
</protein>
<dbReference type="InterPro" id="IPR001434">
    <property type="entry name" value="OmcB-like_DUF11"/>
</dbReference>
<organism evidence="3 4">
    <name type="scientific">Crenothrix polyspora</name>
    <dbReference type="NCBI Taxonomy" id="360316"/>
    <lineage>
        <taxon>Bacteria</taxon>
        <taxon>Pseudomonadati</taxon>
        <taxon>Pseudomonadota</taxon>
        <taxon>Gammaproteobacteria</taxon>
        <taxon>Methylococcales</taxon>
        <taxon>Crenotrichaceae</taxon>
        <taxon>Crenothrix</taxon>
    </lineage>
</organism>
<dbReference type="InterPro" id="IPR007312">
    <property type="entry name" value="Phosphoesterase"/>
</dbReference>
<evidence type="ECO:0000313" key="4">
    <source>
        <dbReference type="Proteomes" id="UP000195667"/>
    </source>
</evidence>
<feature type="domain" description="DUF11" evidence="2">
    <location>
        <begin position="76"/>
        <end position="195"/>
    </location>
</feature>
<dbReference type="Gene3D" id="3.40.720.10">
    <property type="entry name" value="Alkaline Phosphatase, subunit A"/>
    <property type="match status" value="2"/>
</dbReference>
<evidence type="ECO:0000259" key="2">
    <source>
        <dbReference type="Pfam" id="PF01345"/>
    </source>
</evidence>
<gene>
    <name evidence="3" type="ORF">CRENPOLYSF1_860001</name>
</gene>
<dbReference type="Gene3D" id="2.60.40.10">
    <property type="entry name" value="Immunoglobulins"/>
    <property type="match status" value="1"/>
</dbReference>
<dbReference type="InterPro" id="IPR013783">
    <property type="entry name" value="Ig-like_fold"/>
</dbReference>
<keyword evidence="4" id="KW-1185">Reference proteome</keyword>
<proteinExistence type="predicted"/>
<accession>A0A1R4HJ10</accession>
<dbReference type="Proteomes" id="UP000195667">
    <property type="component" value="Unassembled WGS sequence"/>
</dbReference>
<name>A0A1R4HJ10_9GAMM</name>
<sequence>MDIGALTFNSGNVDFKFVDTNDCNNAHLVQNASCQFTVAFNPTTAGLKDGYIDIPSNGATGRDLQIGLTGEGIAVDLSLSVTKSPRPLVAGQVGLYTFEIINIGRVPATGVSFKADAPAVLLPSSTATQKLPINCQNPTNSIVCNMGNIAPNATVKLELLLKTPAIKFGVQDSPSQKFSVTATESDSDKTNNQVTTFTQTYLAGKGLDWEFQAKRLAQETPTKALPGCAYKPIPGGPIAFNTTGTINTDGNPRVIGNAMPIDYVFVLMLENRSFDSYFGRFPEYLKKVRGKTAATDIRVKPFINEYSKDGVDVPGTPYDELSTSGEINAADADLSLNANTRRNAPYNPDEAGKAPTNKLQKHYWKHHSLAIQAENGGSGLCVSDTAHDWWAAHLQWDRGRMDGFYQSNHNYWEGGSAYVGKKDSLLLDGERAMLYYDDRDIPFYYWLADNFAIGDRYFSSLLGPTWVNRDYLYAGTSRGLTSNNSDNFYKTIGSDNPGQIGSTVVCSANEKECPSITAGSQKPDPAVQIYPTTGTKLNYIADLMKARSLKISYWLNDLEGNVSTLNGLQMPPKVGAWTGKDAVSDDNVRSLNKASYDMTYTNPNNVRIYGGMTFKSTNRPTTLRMSDPGFEFALKGEADTRKARNAIKPNQPAPYSHIAHVNLIDPKMLEDINGEDEHPPGVPAKGQALVHRVVAALMANPEVWKRSVLFITYDEHGGFYDHVEPPPACEPDNLRPKWTGRYGGKPTALRQVCLASDGSPIDKCNTIDSSDPNYGGGFNRYGVRVPLMVVSPWAKHNHVSHQTYDHTSILRFIEARFGLPALTDRDANADPMLDFFDFTNSANKLTGKVSTWGKEVLPSKYPNQNPNGGVTNADILNSTVPDICKATTWFSPDGTHFGNSVYPARDWSDGIAPPASYLSDKSTKGIAEANVRR</sequence>
<dbReference type="InterPro" id="IPR017850">
    <property type="entry name" value="Alkaline_phosphatase_core_sf"/>
</dbReference>
<dbReference type="PANTHER" id="PTHR31956:SF1">
    <property type="entry name" value="NON-SPECIFIC PHOSPHOLIPASE C1"/>
    <property type="match status" value="1"/>
</dbReference>